<evidence type="ECO:0000256" key="11">
    <source>
        <dbReference type="RuleBase" id="RU364020"/>
    </source>
</evidence>
<name>A0A974H429_XENLA</name>
<keyword evidence="9 11" id="KW-0325">Glycoprotein</keyword>
<organism evidence="12 13">
    <name type="scientific">Xenopus laevis</name>
    <name type="common">African clawed frog</name>
    <dbReference type="NCBI Taxonomy" id="8355"/>
    <lineage>
        <taxon>Eukaryota</taxon>
        <taxon>Metazoa</taxon>
        <taxon>Chordata</taxon>
        <taxon>Craniata</taxon>
        <taxon>Vertebrata</taxon>
        <taxon>Euteleostomi</taxon>
        <taxon>Amphibia</taxon>
        <taxon>Batrachia</taxon>
        <taxon>Anura</taxon>
        <taxon>Pipoidea</taxon>
        <taxon>Pipidae</taxon>
        <taxon>Xenopodinae</taxon>
        <taxon>Xenopus</taxon>
        <taxon>Xenopus</taxon>
    </lineage>
</organism>
<dbReference type="OrthoDB" id="2019940at2759"/>
<dbReference type="PANTHER" id="PTHR12137">
    <property type="entry name" value="CARBOHYDRATE SULFOTRANSFERASE"/>
    <property type="match status" value="1"/>
</dbReference>
<dbReference type="KEGG" id="xla:496355"/>
<dbReference type="InterPro" id="IPR018011">
    <property type="entry name" value="Carb_sulfotrans_8-10"/>
</dbReference>
<dbReference type="PANTHER" id="PTHR12137:SF4">
    <property type="entry name" value="CARBOHYDRATE SULFOTRANSFERASE 12"/>
    <property type="match status" value="1"/>
</dbReference>
<dbReference type="AlphaFoldDB" id="A0A974H429"/>
<dbReference type="GO" id="GO:0016051">
    <property type="term" value="P:carbohydrate biosynthetic process"/>
    <property type="evidence" value="ECO:0007669"/>
    <property type="project" value="InterPro"/>
</dbReference>
<evidence type="ECO:0000256" key="4">
    <source>
        <dbReference type="ARBA" id="ARBA00022692"/>
    </source>
</evidence>
<keyword evidence="7 11" id="KW-0333">Golgi apparatus</keyword>
<accession>A0A974H429</accession>
<evidence type="ECO:0000256" key="8">
    <source>
        <dbReference type="ARBA" id="ARBA00023136"/>
    </source>
</evidence>
<evidence type="ECO:0000256" key="7">
    <source>
        <dbReference type="ARBA" id="ARBA00023034"/>
    </source>
</evidence>
<dbReference type="EC" id="2.8.2.-" evidence="11"/>
<dbReference type="OMA" id="TELEWIQ"/>
<evidence type="ECO:0000256" key="1">
    <source>
        <dbReference type="ARBA" id="ARBA00004323"/>
    </source>
</evidence>
<evidence type="ECO:0000256" key="2">
    <source>
        <dbReference type="ARBA" id="ARBA00006339"/>
    </source>
</evidence>
<evidence type="ECO:0000313" key="12">
    <source>
        <dbReference type="EMBL" id="OCT64128.1"/>
    </source>
</evidence>
<keyword evidence="10 11" id="KW-0119">Carbohydrate metabolism</keyword>
<dbReference type="InterPro" id="IPR005331">
    <property type="entry name" value="Sulfotransferase"/>
</dbReference>
<evidence type="ECO:0000256" key="10">
    <source>
        <dbReference type="ARBA" id="ARBA00023277"/>
    </source>
</evidence>
<dbReference type="Proteomes" id="UP000694892">
    <property type="component" value="Chromosome 9_10L"/>
</dbReference>
<evidence type="ECO:0000313" key="14">
    <source>
        <dbReference type="Xenbase" id="XB-GENE-1014622"/>
    </source>
</evidence>
<keyword evidence="4 11" id="KW-0812">Transmembrane</keyword>
<evidence type="ECO:0000256" key="6">
    <source>
        <dbReference type="ARBA" id="ARBA00022989"/>
    </source>
</evidence>
<evidence type="ECO:0000313" key="13">
    <source>
        <dbReference type="Proteomes" id="UP000694892"/>
    </source>
</evidence>
<keyword evidence="8 11" id="KW-0472">Membrane</keyword>
<dbReference type="EMBL" id="CM004482">
    <property type="protein sequence ID" value="OCT64128.1"/>
    <property type="molecule type" value="Genomic_DNA"/>
</dbReference>
<keyword evidence="3 11" id="KW-0808">Transferase</keyword>
<proteinExistence type="inferred from homology"/>
<dbReference type="RefSeq" id="NP_001088975.1">
    <property type="nucleotide sequence ID" value="NM_001095506.1"/>
</dbReference>
<comment type="subcellular location">
    <subcellularLocation>
        <location evidence="1 11">Golgi apparatus membrane</location>
        <topology evidence="1 11">Single-pass type II membrane protein</topology>
    </subcellularLocation>
</comment>
<dbReference type="Pfam" id="PF03567">
    <property type="entry name" value="Sulfotransfer_2"/>
    <property type="match status" value="1"/>
</dbReference>
<evidence type="ECO:0000256" key="5">
    <source>
        <dbReference type="ARBA" id="ARBA00022968"/>
    </source>
</evidence>
<protein>
    <recommendedName>
        <fullName evidence="11">Carbohydrate sulfotransferase</fullName>
        <ecNumber evidence="11">2.8.2.-</ecNumber>
    </recommendedName>
</protein>
<dbReference type="CTD" id="496355"/>
<dbReference type="GO" id="GO:0000139">
    <property type="term" value="C:Golgi membrane"/>
    <property type="evidence" value="ECO:0007669"/>
    <property type="project" value="UniProtKB-SubCell"/>
</dbReference>
<feature type="transmembrane region" description="Helical" evidence="11">
    <location>
        <begin position="7"/>
        <end position="26"/>
    </location>
</feature>
<keyword evidence="6 11" id="KW-1133">Transmembrane helix</keyword>
<dbReference type="Xenbase" id="XB-GENE-1014622">
    <property type="gene designation" value="chst12.L"/>
</dbReference>
<dbReference type="GO" id="GO:0030166">
    <property type="term" value="P:proteoglycan biosynthetic process"/>
    <property type="evidence" value="ECO:0007669"/>
    <property type="project" value="TreeGrafter"/>
</dbReference>
<evidence type="ECO:0000256" key="9">
    <source>
        <dbReference type="ARBA" id="ARBA00023180"/>
    </source>
</evidence>
<comment type="similarity">
    <text evidence="2 11">Belongs to the sulfotransferase 2 family.</text>
</comment>
<keyword evidence="5 11" id="KW-0735">Signal-anchor</keyword>
<sequence length="420" mass="49238">MAKSRLFCLLVALGSVFMILFIIVYWDNVGTANLNLHTSFSKSLPFQSSEELSTAVTATRNRFVSDVDVFLNSFLNLSTRRSELQSTKAEKMPLRGSSSLEENARGYDWSTKEKLEDAILDQEMIQQERKLNLLQFCGNSSFGFPTKERSFDDIPNRELDHLIVDDRHGIIYCYVPKVACTNWKRVMIVLSESLLDKKGVPYQDPLLIPREDVHNTSSHLTFNKFWRRYGKFSRHMMKIKLKKYTKFLFVRDPFVRLISAFRSKFELENEDFYRSFAVPILTRFSNTTRVPDTVGEAFSSGTMPSFSQFIQYLLDPQTEEQKPFNEHWRQVYRLCHPCQIEYDFIGKLETLGEDTALLLRQLNLDTLFQFPPSYRNRTASSWEEDWYSKLPIAWRKKLYKLFEADFVLFGYPKPDDLLSV</sequence>
<gene>
    <name evidence="14" type="primary">chst12.L</name>
    <name evidence="12" type="ORF">XELAEV_18045229mg</name>
</gene>
<dbReference type="GO" id="GO:0008146">
    <property type="term" value="F:sulfotransferase activity"/>
    <property type="evidence" value="ECO:0007669"/>
    <property type="project" value="InterPro"/>
</dbReference>
<reference evidence="13" key="1">
    <citation type="journal article" date="2016" name="Nature">
        <title>Genome evolution in the allotetraploid frog Xenopus laevis.</title>
        <authorList>
            <person name="Session A.M."/>
            <person name="Uno Y."/>
            <person name="Kwon T."/>
            <person name="Chapman J.A."/>
            <person name="Toyoda A."/>
            <person name="Takahashi S."/>
            <person name="Fukui A."/>
            <person name="Hikosaka A."/>
            <person name="Suzuki A."/>
            <person name="Kondo M."/>
            <person name="van Heeringen S.J."/>
            <person name="Quigley I."/>
            <person name="Heinz S."/>
            <person name="Ogino H."/>
            <person name="Ochi H."/>
            <person name="Hellsten U."/>
            <person name="Lyons J.B."/>
            <person name="Simakov O."/>
            <person name="Putnam N."/>
            <person name="Stites J."/>
            <person name="Kuroki Y."/>
            <person name="Tanaka T."/>
            <person name="Michiue T."/>
            <person name="Watanabe M."/>
            <person name="Bogdanovic O."/>
            <person name="Lister R."/>
            <person name="Georgiou G."/>
            <person name="Paranjpe S.S."/>
            <person name="van Kruijsbergen I."/>
            <person name="Shu S."/>
            <person name="Carlson J."/>
            <person name="Kinoshita T."/>
            <person name="Ohta Y."/>
            <person name="Mawaribuchi S."/>
            <person name="Jenkins J."/>
            <person name="Grimwood J."/>
            <person name="Schmutz J."/>
            <person name="Mitros T."/>
            <person name="Mozaffari S.V."/>
            <person name="Suzuki Y."/>
            <person name="Haramoto Y."/>
            <person name="Yamamoto T.S."/>
            <person name="Takagi C."/>
            <person name="Heald R."/>
            <person name="Miller K."/>
            <person name="Haudenschild C."/>
            <person name="Kitzman J."/>
            <person name="Nakayama T."/>
            <person name="Izutsu Y."/>
            <person name="Robert J."/>
            <person name="Fortriede J."/>
            <person name="Burns K."/>
            <person name="Lotay V."/>
            <person name="Karimi K."/>
            <person name="Yasuoka Y."/>
            <person name="Dichmann D.S."/>
            <person name="Flajnik M.F."/>
            <person name="Houston D.W."/>
            <person name="Shendure J."/>
            <person name="DuPasquier L."/>
            <person name="Vize P.D."/>
            <person name="Zorn A.M."/>
            <person name="Ito M."/>
            <person name="Marcotte E.M."/>
            <person name="Wallingford J.B."/>
            <person name="Ito Y."/>
            <person name="Asashima M."/>
            <person name="Ueno N."/>
            <person name="Matsuda Y."/>
            <person name="Veenstra G.J."/>
            <person name="Fujiyama A."/>
            <person name="Harland R.M."/>
            <person name="Taira M."/>
            <person name="Rokhsar D.S."/>
        </authorList>
    </citation>
    <scope>NUCLEOTIDE SEQUENCE [LARGE SCALE GENOMIC DNA]</scope>
    <source>
        <strain evidence="13">J</strain>
    </source>
</reference>
<dbReference type="AGR" id="Xenbase:XB-GENE-1014622"/>
<evidence type="ECO:0000256" key="3">
    <source>
        <dbReference type="ARBA" id="ARBA00022679"/>
    </source>
</evidence>
<dbReference type="GeneID" id="496355"/>